<protein>
    <submittedName>
        <fullName evidence="1">Uncharacterized protein</fullName>
    </submittedName>
</protein>
<accession>A0A3R5TPS2</accession>
<reference evidence="1 2" key="1">
    <citation type="journal article" date="2016" name="PLoS ONE">
        <title>A First Insight into the Genome of the Filter-Feeder Mussel Mytilus galloprovincialis.</title>
        <authorList>
            <person name="Murgarella M."/>
            <person name="Puiu D."/>
            <person name="Novoa B."/>
            <person name="Figueras A."/>
            <person name="Posada D."/>
            <person name="Canchaya C."/>
        </authorList>
    </citation>
    <scope>NUCLEOTIDE SEQUENCE [LARGE SCALE GENOMIC DNA]</scope>
    <source>
        <tissue evidence="1">Muscle</tissue>
    </source>
</reference>
<organism evidence="1 2">
    <name type="scientific">Mytilus galloprovincialis</name>
    <name type="common">Mediterranean mussel</name>
    <dbReference type="NCBI Taxonomy" id="29158"/>
    <lineage>
        <taxon>Eukaryota</taxon>
        <taxon>Metazoa</taxon>
        <taxon>Spiralia</taxon>
        <taxon>Lophotrochozoa</taxon>
        <taxon>Mollusca</taxon>
        <taxon>Bivalvia</taxon>
        <taxon>Autobranchia</taxon>
        <taxon>Pteriomorphia</taxon>
        <taxon>Mytilida</taxon>
        <taxon>Mytiloidea</taxon>
        <taxon>Mytilidae</taxon>
        <taxon>Mytilinae</taxon>
        <taxon>Mytilus</taxon>
    </lineage>
</organism>
<gene>
    <name evidence="1" type="ORF">AM593_05915</name>
</gene>
<sequence>MPNKHVKEYPSMQRDALSYNVTIMILETSTFDLHLTARNNIQYDREEKDLMTEIRRNGALAEKGNV</sequence>
<dbReference type="AlphaFoldDB" id="A0A3R5TPS2"/>
<name>A0A3R5TPS2_MYTGA</name>
<keyword evidence="2" id="KW-1185">Reference proteome</keyword>
<dbReference type="Proteomes" id="UP000266721">
    <property type="component" value="Unassembled WGS sequence"/>
</dbReference>
<evidence type="ECO:0000313" key="1">
    <source>
        <dbReference type="EMBL" id="OPL07238.1"/>
    </source>
</evidence>
<dbReference type="EMBL" id="KV631161">
    <property type="protein sequence ID" value="OPL07238.1"/>
    <property type="molecule type" value="Genomic_DNA"/>
</dbReference>
<evidence type="ECO:0000313" key="2">
    <source>
        <dbReference type="Proteomes" id="UP000266721"/>
    </source>
</evidence>
<feature type="non-terminal residue" evidence="1">
    <location>
        <position position="1"/>
    </location>
</feature>
<proteinExistence type="predicted"/>